<organism evidence="1 2">
    <name type="scientific">Rhizobium mesosinicum</name>
    <dbReference type="NCBI Taxonomy" id="335017"/>
    <lineage>
        <taxon>Bacteria</taxon>
        <taxon>Pseudomonadati</taxon>
        <taxon>Pseudomonadota</taxon>
        <taxon>Alphaproteobacteria</taxon>
        <taxon>Hyphomicrobiales</taxon>
        <taxon>Rhizobiaceae</taxon>
        <taxon>Rhizobium/Agrobacterium group</taxon>
        <taxon>Rhizobium</taxon>
    </lineage>
</organism>
<reference evidence="1 2" key="1">
    <citation type="journal article" date="2021" name="MBio">
        <title>Poor Competitiveness of Bradyrhizobium in Pigeon Pea Root Colonization in Indian Soils.</title>
        <authorList>
            <person name="Chalasani D."/>
            <person name="Basu A."/>
            <person name="Pullabhotla S.V.S.R.N."/>
            <person name="Jorrin B."/>
            <person name="Neal A.L."/>
            <person name="Poole P.S."/>
            <person name="Podile A.R."/>
            <person name="Tkacz A."/>
        </authorList>
    </citation>
    <scope>NUCLEOTIDE SEQUENCE [LARGE SCALE GENOMIC DNA]</scope>
    <source>
        <strain evidence="1 2">HU56</strain>
    </source>
</reference>
<gene>
    <name evidence="1" type="ORF">JNB85_07695</name>
</gene>
<proteinExistence type="predicted"/>
<dbReference type="Proteomes" id="UP000717752">
    <property type="component" value="Unassembled WGS sequence"/>
</dbReference>
<protein>
    <submittedName>
        <fullName evidence="1">Uncharacterized protein</fullName>
    </submittedName>
</protein>
<name>A0ABS7GQT1_9HYPH</name>
<evidence type="ECO:0000313" key="2">
    <source>
        <dbReference type="Proteomes" id="UP000717752"/>
    </source>
</evidence>
<sequence length="74" mass="7813">MTVPSGRVMLAIEELSMLPEPAEELDADDEDAVDDPVPVAVDDVTLPFPAVTVVDMSPEADFPSITVQVDPSSS</sequence>
<dbReference type="EMBL" id="JAEUAK010000003">
    <property type="protein sequence ID" value="MBW9052298.1"/>
    <property type="molecule type" value="Genomic_DNA"/>
</dbReference>
<comment type="caution">
    <text evidence="1">The sequence shown here is derived from an EMBL/GenBank/DDBJ whole genome shotgun (WGS) entry which is preliminary data.</text>
</comment>
<evidence type="ECO:0000313" key="1">
    <source>
        <dbReference type="EMBL" id="MBW9052298.1"/>
    </source>
</evidence>
<accession>A0ABS7GQT1</accession>
<keyword evidence="2" id="KW-1185">Reference proteome</keyword>